<dbReference type="EMBL" id="BAABME010000135">
    <property type="protein sequence ID" value="GAA0139967.1"/>
    <property type="molecule type" value="Genomic_DNA"/>
</dbReference>
<protein>
    <submittedName>
        <fullName evidence="1">Uncharacterized protein</fullName>
    </submittedName>
</protein>
<comment type="caution">
    <text evidence="1">The sequence shown here is derived from an EMBL/GenBank/DDBJ whole genome shotgun (WGS) entry which is preliminary data.</text>
</comment>
<gene>
    <name evidence="1" type="ORF">LIER_01403</name>
</gene>
<evidence type="ECO:0000313" key="1">
    <source>
        <dbReference type="EMBL" id="GAA0139967.1"/>
    </source>
</evidence>
<proteinExistence type="predicted"/>
<dbReference type="AlphaFoldDB" id="A0AAV3NM06"/>
<accession>A0AAV3NM06</accession>
<organism evidence="1 2">
    <name type="scientific">Lithospermum erythrorhizon</name>
    <name type="common">Purple gromwell</name>
    <name type="synonym">Lithospermum officinale var. erythrorhizon</name>
    <dbReference type="NCBI Taxonomy" id="34254"/>
    <lineage>
        <taxon>Eukaryota</taxon>
        <taxon>Viridiplantae</taxon>
        <taxon>Streptophyta</taxon>
        <taxon>Embryophyta</taxon>
        <taxon>Tracheophyta</taxon>
        <taxon>Spermatophyta</taxon>
        <taxon>Magnoliopsida</taxon>
        <taxon>eudicotyledons</taxon>
        <taxon>Gunneridae</taxon>
        <taxon>Pentapetalae</taxon>
        <taxon>asterids</taxon>
        <taxon>lamiids</taxon>
        <taxon>Boraginales</taxon>
        <taxon>Boraginaceae</taxon>
        <taxon>Boraginoideae</taxon>
        <taxon>Lithospermeae</taxon>
        <taxon>Lithospermum</taxon>
    </lineage>
</organism>
<dbReference type="Proteomes" id="UP001454036">
    <property type="component" value="Unassembled WGS sequence"/>
</dbReference>
<evidence type="ECO:0000313" key="2">
    <source>
        <dbReference type="Proteomes" id="UP001454036"/>
    </source>
</evidence>
<keyword evidence="2" id="KW-1185">Reference proteome</keyword>
<sequence>MVGGHYQELATAIGCLAKDNTFLPEEAQSIVYQMLNACWKAWKYRIKNYYKKYHHNERKMYKMLYKSVDEDQFQEAIRHWEKLEVQEQATINSNNRNQRKFPHRT</sequence>
<reference evidence="1 2" key="1">
    <citation type="submission" date="2024-01" db="EMBL/GenBank/DDBJ databases">
        <title>The complete chloroplast genome sequence of Lithospermum erythrorhizon: insights into the phylogenetic relationship among Boraginaceae species and the maternal lineages of purple gromwells.</title>
        <authorList>
            <person name="Okada T."/>
            <person name="Watanabe K."/>
        </authorList>
    </citation>
    <scope>NUCLEOTIDE SEQUENCE [LARGE SCALE GENOMIC DNA]</scope>
</reference>
<name>A0AAV3NM06_LITER</name>